<dbReference type="RefSeq" id="WP_052348321.1">
    <property type="nucleotide sequence ID" value="NZ_AONC01000085.1"/>
</dbReference>
<gene>
    <name evidence="1" type="ORF">D779_4038</name>
</gene>
<name>W9VQ92_9GAMM</name>
<reference evidence="1 2" key="1">
    <citation type="submission" date="2012-11" db="EMBL/GenBank/DDBJ databases">
        <title>Genome assembly of Thiorhodococcus sp. AK35.</title>
        <authorList>
            <person name="Nupur N."/>
            <person name="Khatri I."/>
            <person name="Subramanian S."/>
            <person name="Pinnaka A."/>
        </authorList>
    </citation>
    <scope>NUCLEOTIDE SEQUENCE [LARGE SCALE GENOMIC DNA]</scope>
    <source>
        <strain evidence="1 2">AK35</strain>
    </source>
</reference>
<dbReference type="Proteomes" id="UP000019460">
    <property type="component" value="Unassembled WGS sequence"/>
</dbReference>
<protein>
    <submittedName>
        <fullName evidence="1">Uncharacterized protein</fullName>
    </submittedName>
</protein>
<dbReference type="AlphaFoldDB" id="W9VQ92"/>
<evidence type="ECO:0000313" key="1">
    <source>
        <dbReference type="EMBL" id="EXJ12620.1"/>
    </source>
</evidence>
<evidence type="ECO:0000313" key="2">
    <source>
        <dbReference type="Proteomes" id="UP000019460"/>
    </source>
</evidence>
<sequence length="92" mass="10513">MTPLEKTEALYRELVAWYGEGDDRETRAAAKLLMVALLKLKEHGGPGWRSLVDEYLRMLERDPERFLRMIDSNRGVEKISPDPLDGQGNLIA</sequence>
<dbReference type="STRING" id="1249627.D779_4038"/>
<accession>W9VQ92</accession>
<proteinExistence type="predicted"/>
<dbReference type="OrthoDB" id="5609325at2"/>
<keyword evidence="2" id="KW-1185">Reference proteome</keyword>
<dbReference type="EMBL" id="AONC01000085">
    <property type="protein sequence ID" value="EXJ12620.1"/>
    <property type="molecule type" value="Genomic_DNA"/>
</dbReference>
<dbReference type="eggNOG" id="ENOG5033024">
    <property type="taxonomic scope" value="Bacteria"/>
</dbReference>
<comment type="caution">
    <text evidence="1">The sequence shown here is derived from an EMBL/GenBank/DDBJ whole genome shotgun (WGS) entry which is preliminary data.</text>
</comment>
<organism evidence="1 2">
    <name type="scientific">Imhoffiella purpurea</name>
    <dbReference type="NCBI Taxonomy" id="1249627"/>
    <lineage>
        <taxon>Bacteria</taxon>
        <taxon>Pseudomonadati</taxon>
        <taxon>Pseudomonadota</taxon>
        <taxon>Gammaproteobacteria</taxon>
        <taxon>Chromatiales</taxon>
        <taxon>Chromatiaceae</taxon>
        <taxon>Imhoffiella</taxon>
    </lineage>
</organism>